<dbReference type="InterPro" id="IPR036390">
    <property type="entry name" value="WH_DNA-bd_sf"/>
</dbReference>
<dbReference type="Pfam" id="PF00392">
    <property type="entry name" value="GntR"/>
    <property type="match status" value="1"/>
</dbReference>
<name>A0A6L6QE04_9BURK</name>
<dbReference type="CDD" id="cd07377">
    <property type="entry name" value="WHTH_GntR"/>
    <property type="match status" value="1"/>
</dbReference>
<evidence type="ECO:0000256" key="1">
    <source>
        <dbReference type="ARBA" id="ARBA00005384"/>
    </source>
</evidence>
<keyword evidence="8" id="KW-1185">Reference proteome</keyword>
<evidence type="ECO:0000256" key="4">
    <source>
        <dbReference type="ARBA" id="ARBA00023125"/>
    </source>
</evidence>
<dbReference type="GO" id="GO:0008483">
    <property type="term" value="F:transaminase activity"/>
    <property type="evidence" value="ECO:0007669"/>
    <property type="project" value="UniProtKB-KW"/>
</dbReference>
<keyword evidence="2" id="KW-0663">Pyridoxal phosphate</keyword>
<dbReference type="PROSITE" id="PS50949">
    <property type="entry name" value="HTH_GNTR"/>
    <property type="match status" value="1"/>
</dbReference>
<keyword evidence="3" id="KW-0805">Transcription regulation</keyword>
<dbReference type="InterPro" id="IPR004839">
    <property type="entry name" value="Aminotransferase_I/II_large"/>
</dbReference>
<organism evidence="7 8">
    <name type="scientific">Massilia eburnea</name>
    <dbReference type="NCBI Taxonomy" id="1776165"/>
    <lineage>
        <taxon>Bacteria</taxon>
        <taxon>Pseudomonadati</taxon>
        <taxon>Pseudomonadota</taxon>
        <taxon>Betaproteobacteria</taxon>
        <taxon>Burkholderiales</taxon>
        <taxon>Oxalobacteraceae</taxon>
        <taxon>Telluria group</taxon>
        <taxon>Massilia</taxon>
    </lineage>
</organism>
<dbReference type="PANTHER" id="PTHR46577">
    <property type="entry name" value="HTH-TYPE TRANSCRIPTIONAL REGULATORY PROTEIN GABR"/>
    <property type="match status" value="1"/>
</dbReference>
<dbReference type="CDD" id="cd00609">
    <property type="entry name" value="AAT_like"/>
    <property type="match status" value="1"/>
</dbReference>
<dbReference type="GO" id="GO:0003700">
    <property type="term" value="F:DNA-binding transcription factor activity"/>
    <property type="evidence" value="ECO:0007669"/>
    <property type="project" value="InterPro"/>
</dbReference>
<dbReference type="InterPro" id="IPR015424">
    <property type="entry name" value="PyrdxlP-dep_Trfase"/>
</dbReference>
<dbReference type="SUPFAM" id="SSF53383">
    <property type="entry name" value="PLP-dependent transferases"/>
    <property type="match status" value="1"/>
</dbReference>
<proteinExistence type="inferred from homology"/>
<dbReference type="PRINTS" id="PR00035">
    <property type="entry name" value="HTHGNTR"/>
</dbReference>
<dbReference type="Gene3D" id="3.40.640.10">
    <property type="entry name" value="Type I PLP-dependent aspartate aminotransferase-like (Major domain)"/>
    <property type="match status" value="1"/>
</dbReference>
<keyword evidence="7" id="KW-0032">Aminotransferase</keyword>
<feature type="domain" description="HTH gntR-type" evidence="6">
    <location>
        <begin position="14"/>
        <end position="82"/>
    </location>
</feature>
<protein>
    <submittedName>
        <fullName evidence="7">Aminotransferase class I/II-fold pyridoxal phosphate-dependent enzyme</fullName>
    </submittedName>
</protein>
<gene>
    <name evidence="7" type="ORF">GM658_08235</name>
</gene>
<dbReference type="EMBL" id="WNKX01000005">
    <property type="protein sequence ID" value="MTW10592.1"/>
    <property type="molecule type" value="Genomic_DNA"/>
</dbReference>
<comment type="caution">
    <text evidence="7">The sequence shown here is derived from an EMBL/GenBank/DDBJ whole genome shotgun (WGS) entry which is preliminary data.</text>
</comment>
<dbReference type="GO" id="GO:0030170">
    <property type="term" value="F:pyridoxal phosphate binding"/>
    <property type="evidence" value="ECO:0007669"/>
    <property type="project" value="InterPro"/>
</dbReference>
<accession>A0A6L6QE04</accession>
<dbReference type="InterPro" id="IPR036388">
    <property type="entry name" value="WH-like_DNA-bd_sf"/>
</dbReference>
<evidence type="ECO:0000256" key="5">
    <source>
        <dbReference type="ARBA" id="ARBA00023163"/>
    </source>
</evidence>
<dbReference type="SMART" id="SM00345">
    <property type="entry name" value="HTH_GNTR"/>
    <property type="match status" value="1"/>
</dbReference>
<evidence type="ECO:0000256" key="3">
    <source>
        <dbReference type="ARBA" id="ARBA00023015"/>
    </source>
</evidence>
<dbReference type="Proteomes" id="UP000472320">
    <property type="component" value="Unassembled WGS sequence"/>
</dbReference>
<evidence type="ECO:0000256" key="2">
    <source>
        <dbReference type="ARBA" id="ARBA00022898"/>
    </source>
</evidence>
<dbReference type="PANTHER" id="PTHR46577:SF1">
    <property type="entry name" value="HTH-TYPE TRANSCRIPTIONAL REGULATORY PROTEIN GABR"/>
    <property type="match status" value="1"/>
</dbReference>
<keyword evidence="7" id="KW-0808">Transferase</keyword>
<dbReference type="GO" id="GO:0003677">
    <property type="term" value="F:DNA binding"/>
    <property type="evidence" value="ECO:0007669"/>
    <property type="project" value="UniProtKB-KW"/>
</dbReference>
<comment type="similarity">
    <text evidence="1">In the C-terminal section; belongs to the class-I pyridoxal-phosphate-dependent aminotransferase family.</text>
</comment>
<reference evidence="7 8" key="1">
    <citation type="submission" date="2019-11" db="EMBL/GenBank/DDBJ databases">
        <title>Type strains purchased from KCTC, JCM and DSMZ.</title>
        <authorList>
            <person name="Lu H."/>
        </authorList>
    </citation>
    <scope>NUCLEOTIDE SEQUENCE [LARGE SCALE GENOMIC DNA]</scope>
    <source>
        <strain evidence="7 8">JCM 31587</strain>
    </source>
</reference>
<dbReference type="InterPro" id="IPR051446">
    <property type="entry name" value="HTH_trans_reg/aminotransferase"/>
</dbReference>
<keyword evidence="4" id="KW-0238">DNA-binding</keyword>
<dbReference type="AlphaFoldDB" id="A0A6L6QE04"/>
<sequence>MFELGLQPLEKHSRDAVRRLVEQLKEAIGDGRLAPGSRLPSTRQAQDLFGVSRNTVAEVYDQLCSEGLIVARHGSGTYVADAPPPLASRAAPAHPMAYRLNPIWERADLVSAMRFWNDPAPPPREPKSATAIDLRPALVDSRLFPFDDIRRTLAKQLRTLETRPSSLRSPQGNQGNFALRSAITRHIAVTRAVACLPEDVLVTSGAQQGFDLLARVLVTPGQTVVALEDPGYPPMRAAFAAAGARVVSVGVDSAGLMVGAIPSEASIICLCPSHQFPLGVTMSQERRNALVALARARGAVIVEDDYDGEFRFDGEPLAALRSKDAADVVFYVGTFSKCMLPTLRLGFVVAPPWAMATLVLAKNCLDWHCPTAMQMAVASFIAEGRLTQHVRKMRHMYRQRRQLLTDALQGELGAWLELIPSSYGMHLGAYLRDGIDAENLLQRLAQGGVKMHSFARYYAGGHGRPGLVFGYGAADLSQLELALALLRCELAKSPGRQRRLG</sequence>
<dbReference type="InterPro" id="IPR015421">
    <property type="entry name" value="PyrdxlP-dep_Trfase_major"/>
</dbReference>
<dbReference type="Gene3D" id="1.10.10.10">
    <property type="entry name" value="Winged helix-like DNA-binding domain superfamily/Winged helix DNA-binding domain"/>
    <property type="match status" value="1"/>
</dbReference>
<dbReference type="SUPFAM" id="SSF46785">
    <property type="entry name" value="Winged helix' DNA-binding domain"/>
    <property type="match status" value="1"/>
</dbReference>
<evidence type="ECO:0000259" key="6">
    <source>
        <dbReference type="PROSITE" id="PS50949"/>
    </source>
</evidence>
<dbReference type="InterPro" id="IPR000524">
    <property type="entry name" value="Tscrpt_reg_HTH_GntR"/>
</dbReference>
<dbReference type="Pfam" id="PF00155">
    <property type="entry name" value="Aminotran_1_2"/>
    <property type="match status" value="1"/>
</dbReference>
<evidence type="ECO:0000313" key="8">
    <source>
        <dbReference type="Proteomes" id="UP000472320"/>
    </source>
</evidence>
<evidence type="ECO:0000313" key="7">
    <source>
        <dbReference type="EMBL" id="MTW10592.1"/>
    </source>
</evidence>
<keyword evidence="5" id="KW-0804">Transcription</keyword>